<organism evidence="2 3">
    <name type="scientific">Rhodococcus jostii (strain RHA1)</name>
    <dbReference type="NCBI Taxonomy" id="101510"/>
    <lineage>
        <taxon>Bacteria</taxon>
        <taxon>Bacillati</taxon>
        <taxon>Actinomycetota</taxon>
        <taxon>Actinomycetes</taxon>
        <taxon>Mycobacteriales</taxon>
        <taxon>Nocardiaceae</taxon>
        <taxon>Rhodococcus</taxon>
    </lineage>
</organism>
<gene>
    <name evidence="2" type="ordered locus">RHA1_ro03162</name>
</gene>
<protein>
    <recommendedName>
        <fullName evidence="1">RiboL-PSP-HEPN domain-containing protein</fullName>
    </recommendedName>
</protein>
<evidence type="ECO:0000313" key="2">
    <source>
        <dbReference type="EMBL" id="ABG94965.1"/>
    </source>
</evidence>
<accession>Q0SBX1</accession>
<reference evidence="3" key="1">
    <citation type="journal article" date="2006" name="Proc. Natl. Acad. Sci. U.S.A.">
        <title>The complete genome of Rhodococcus sp. RHA1 provides insights into a catabolic powerhouse.</title>
        <authorList>
            <person name="McLeod M.P."/>
            <person name="Warren R.L."/>
            <person name="Hsiao W.W.L."/>
            <person name="Araki N."/>
            <person name="Myhre M."/>
            <person name="Fernandes C."/>
            <person name="Miyazawa D."/>
            <person name="Wong W."/>
            <person name="Lillquist A.L."/>
            <person name="Wang D."/>
            <person name="Dosanjh M."/>
            <person name="Hara H."/>
            <person name="Petrescu A."/>
            <person name="Morin R.D."/>
            <person name="Yang G."/>
            <person name="Stott J.M."/>
            <person name="Schein J.E."/>
            <person name="Shin H."/>
            <person name="Smailus D."/>
            <person name="Siddiqui A.S."/>
            <person name="Marra M.A."/>
            <person name="Jones S.J.M."/>
            <person name="Holt R."/>
            <person name="Brinkman F.S.L."/>
            <person name="Miyauchi K."/>
            <person name="Fukuda M."/>
            <person name="Davies J.E."/>
            <person name="Mohn W.W."/>
            <person name="Eltis L.D."/>
        </authorList>
    </citation>
    <scope>NUCLEOTIDE SEQUENCE [LARGE SCALE GENOMIC DNA]</scope>
    <source>
        <strain evidence="3">RHA1</strain>
    </source>
</reference>
<dbReference type="eggNOG" id="ENOG5033YTA">
    <property type="taxonomic scope" value="Bacteria"/>
</dbReference>
<dbReference type="HOGENOM" id="CLU_1049210_0_0_11"/>
<feature type="domain" description="RiboL-PSP-HEPN" evidence="1">
    <location>
        <begin position="62"/>
        <end position="256"/>
    </location>
</feature>
<dbReference type="Proteomes" id="UP000008710">
    <property type="component" value="Chromosome"/>
</dbReference>
<dbReference type="Pfam" id="PF18735">
    <property type="entry name" value="HEPN_RiboL-PSP"/>
    <property type="match status" value="1"/>
</dbReference>
<dbReference type="EMBL" id="CP000431">
    <property type="protein sequence ID" value="ABG94965.1"/>
    <property type="molecule type" value="Genomic_DNA"/>
</dbReference>
<evidence type="ECO:0000259" key="1">
    <source>
        <dbReference type="Pfam" id="PF18735"/>
    </source>
</evidence>
<proteinExistence type="predicted"/>
<name>Q0SBX1_RHOJR</name>
<dbReference type="KEGG" id="rha:RHA1_ro03162"/>
<dbReference type="InterPro" id="IPR041519">
    <property type="entry name" value="HEPN_RiboL-PSP"/>
</dbReference>
<dbReference type="AlphaFoldDB" id="Q0SBX1"/>
<sequence>MTGATTRPLLDDFLADLTRARHLLGLIGDFRSFGSSSPISGNKPEDVWPEASQLLVRSTTVRTDLPILSGSMVLYLAGRYEFFIRQVVEAAAQEMASRASTYDAMPTNLRSALRANTLNVCQSPKKFGYDDAQSMFLLRQLVDAASDTSGNFTINAEMASITDSNMRPSVMADVLKRVGLLDFWKEVGKQSSIKLFYSEKDEGRCAAQAQASLNSLMELRNQVAHPTASTTFPDYSAVLSNVEYLELLAKVTAEIVNVHLAVQVP</sequence>
<evidence type="ECO:0000313" key="3">
    <source>
        <dbReference type="Proteomes" id="UP000008710"/>
    </source>
</evidence>